<dbReference type="EnsemblMetazoa" id="AATE010977-RA">
    <property type="protein sequence ID" value="AATE010977-PA.1"/>
    <property type="gene ID" value="AATE010977"/>
</dbReference>
<protein>
    <submittedName>
        <fullName evidence="1">Uncharacterized protein</fullName>
    </submittedName>
</protein>
<dbReference type="STRING" id="41427.A0A182J449"/>
<accession>A0A182J449</accession>
<evidence type="ECO:0000313" key="1">
    <source>
        <dbReference type="EnsemblMetazoa" id="AATE010977-PA.1"/>
    </source>
</evidence>
<dbReference type="AlphaFoldDB" id="A0A182J449"/>
<dbReference type="Gene3D" id="3.40.630.30">
    <property type="match status" value="1"/>
</dbReference>
<dbReference type="VEuPathDB" id="VectorBase:AATE010977"/>
<dbReference type="CDD" id="cd04301">
    <property type="entry name" value="NAT_SF"/>
    <property type="match status" value="1"/>
</dbReference>
<sequence>MRSSEDIEYVVATRSDREAVRNALVTFFYPEEPLTMAHRDGPDVTEDDMENSLSFLDLGTVIVARLKTNHDQLVGVSIGGPSDRAVNVSIRTRKFADIVAFLELLYERASLGAIGSRPSYNVHAIAVHPTHRGLRIGRRLVEEQITLAKHRWPTIDSVTVDATGPFSARLMHQLGLKEISRTRFDEYRDVQGDPVFRTVNRSGAEVRYEAVVLGDVTLEDVRAQAKHPLEPGPIELDTFERSAGDNGGGAGSIEQQSNLAEVVGRSETTHFRSFFALKNKKPLLLALYPFKRVGFLPHLSSLLHDGGTSFDDDVEIVTGFTLLDDRFAVLEADRFQRVGHSEPFPFVEALCKKSAEGGQPLIAVEKIVSAVPHLNLADIDDVEVVALVALLDDRLSRQKVAWEHRVEDVRPLVLVQLVASSSVTGSAEMPPRRRTGGAVVCGMGLRSSRSSGVAACLLASSFACSCLGKETCENDLMR</sequence>
<dbReference type="InterPro" id="IPR016181">
    <property type="entry name" value="Acyl_CoA_acyltransferase"/>
</dbReference>
<proteinExistence type="predicted"/>
<reference evidence="1" key="1">
    <citation type="submission" date="2022-08" db="UniProtKB">
        <authorList>
            <consortium name="EnsemblMetazoa"/>
        </authorList>
    </citation>
    <scope>IDENTIFICATION</scope>
    <source>
        <strain evidence="1">EBRO</strain>
    </source>
</reference>
<dbReference type="SUPFAM" id="SSF55729">
    <property type="entry name" value="Acyl-CoA N-acyltransferases (Nat)"/>
    <property type="match status" value="1"/>
</dbReference>
<dbReference type="PROSITE" id="PS51186">
    <property type="entry name" value="GNAT"/>
    <property type="match status" value="1"/>
</dbReference>
<name>A0A182J449_ANOAO</name>
<dbReference type="GO" id="GO:0016747">
    <property type="term" value="F:acyltransferase activity, transferring groups other than amino-acyl groups"/>
    <property type="evidence" value="ECO:0007669"/>
    <property type="project" value="InterPro"/>
</dbReference>
<organism evidence="1">
    <name type="scientific">Anopheles atroparvus</name>
    <name type="common">European mosquito</name>
    <dbReference type="NCBI Taxonomy" id="41427"/>
    <lineage>
        <taxon>Eukaryota</taxon>
        <taxon>Metazoa</taxon>
        <taxon>Ecdysozoa</taxon>
        <taxon>Arthropoda</taxon>
        <taxon>Hexapoda</taxon>
        <taxon>Insecta</taxon>
        <taxon>Pterygota</taxon>
        <taxon>Neoptera</taxon>
        <taxon>Endopterygota</taxon>
        <taxon>Diptera</taxon>
        <taxon>Nematocera</taxon>
        <taxon>Culicoidea</taxon>
        <taxon>Culicidae</taxon>
        <taxon>Anophelinae</taxon>
        <taxon>Anopheles</taxon>
    </lineage>
</organism>
<dbReference type="Pfam" id="PF00583">
    <property type="entry name" value="Acetyltransf_1"/>
    <property type="match status" value="1"/>
</dbReference>
<dbReference type="InterPro" id="IPR000182">
    <property type="entry name" value="GNAT_dom"/>
</dbReference>